<dbReference type="InterPro" id="IPR000467">
    <property type="entry name" value="G_patch_dom"/>
</dbReference>
<name>A0A151GPN3_DRECN</name>
<comment type="caution">
    <text evidence="3">The sequence shown here is derived from an EMBL/GenBank/DDBJ whole genome shotgun (WGS) entry which is preliminary data.</text>
</comment>
<dbReference type="PANTHER" id="PTHR20923">
    <property type="entry name" value="BAT4 PROTEIN-RELATED"/>
    <property type="match status" value="1"/>
</dbReference>
<dbReference type="STRING" id="98403.A0A151GPN3"/>
<keyword evidence="4" id="KW-1185">Reference proteome</keyword>
<evidence type="ECO:0000313" key="4">
    <source>
        <dbReference type="Proteomes" id="UP000076580"/>
    </source>
</evidence>
<reference evidence="3 4" key="1">
    <citation type="journal article" date="2016" name="Sci. Rep.">
        <title>Insights into Adaptations to a Near-Obligate Nematode Endoparasitic Lifestyle from the Finished Genome of Drechmeria coniospora.</title>
        <authorList>
            <person name="Zhang L."/>
            <person name="Zhou Z."/>
            <person name="Guo Q."/>
            <person name="Fokkens L."/>
            <person name="Miskei M."/>
            <person name="Pocsi I."/>
            <person name="Zhang W."/>
            <person name="Chen M."/>
            <person name="Wang L."/>
            <person name="Sun Y."/>
            <person name="Donzelli B.G."/>
            <person name="Gibson D.M."/>
            <person name="Nelson D.R."/>
            <person name="Luo J.G."/>
            <person name="Rep M."/>
            <person name="Liu H."/>
            <person name="Yang S."/>
            <person name="Wang J."/>
            <person name="Krasnoff S.B."/>
            <person name="Xu Y."/>
            <person name="Molnar I."/>
            <person name="Lin M."/>
        </authorList>
    </citation>
    <scope>NUCLEOTIDE SEQUENCE [LARGE SCALE GENOMIC DNA]</scope>
    <source>
        <strain evidence="3 4">ARSEF 6962</strain>
    </source>
</reference>
<evidence type="ECO:0000313" key="3">
    <source>
        <dbReference type="EMBL" id="KYK59067.1"/>
    </source>
</evidence>
<accession>A0A151GPN3</accession>
<protein>
    <submittedName>
        <fullName evidence="3">G-patch domain protein</fullName>
    </submittedName>
</protein>
<dbReference type="SMART" id="SM00443">
    <property type="entry name" value="G_patch"/>
    <property type="match status" value="1"/>
</dbReference>
<feature type="region of interest" description="Disordered" evidence="1">
    <location>
        <begin position="1"/>
        <end position="23"/>
    </location>
</feature>
<dbReference type="Proteomes" id="UP000076580">
    <property type="component" value="Chromosome 01"/>
</dbReference>
<evidence type="ECO:0000256" key="1">
    <source>
        <dbReference type="SAM" id="MobiDB-lite"/>
    </source>
</evidence>
<dbReference type="InterPro" id="IPR039146">
    <property type="entry name" value="GPANK1"/>
</dbReference>
<evidence type="ECO:0000259" key="2">
    <source>
        <dbReference type="PROSITE" id="PS50174"/>
    </source>
</evidence>
<dbReference type="InParanoid" id="A0A151GPN3"/>
<dbReference type="RefSeq" id="XP_040658419.1">
    <property type="nucleotide sequence ID" value="XM_040797536.1"/>
</dbReference>
<proteinExistence type="predicted"/>
<feature type="domain" description="G-patch" evidence="2">
    <location>
        <begin position="130"/>
        <end position="178"/>
    </location>
</feature>
<sequence>MRRTREQDDEDDDIPLHRKKPFGAGLKRKRVEFVPATDADSGISPSGSAAADKGLAIGDLYARVVLGNRSASGSGSVSGTDAQAATAGVELASVCSVCSLPITTSIRQHEASLAHQVSLAHSHPPSGLDRSRMGLRALQLQGWDPDARRGLGAEGDGLRFPIKVAAKDDQLGIGAASQAPNKADGKQDVSQARRQMSAKERKALALQERQKADRLQAEMYGSLDVESILRGNGADNDI</sequence>
<dbReference type="GO" id="GO:0003676">
    <property type="term" value="F:nucleic acid binding"/>
    <property type="evidence" value="ECO:0007669"/>
    <property type="project" value="InterPro"/>
</dbReference>
<dbReference type="EMBL" id="LAYC01000001">
    <property type="protein sequence ID" value="KYK59067.1"/>
    <property type="molecule type" value="Genomic_DNA"/>
</dbReference>
<dbReference type="PANTHER" id="PTHR20923:SF1">
    <property type="entry name" value="G PATCH DOMAIN AND ANKYRIN REPEAT-CONTAINING PROTEIN 1"/>
    <property type="match status" value="1"/>
</dbReference>
<dbReference type="Pfam" id="PF01585">
    <property type="entry name" value="G-patch"/>
    <property type="match status" value="1"/>
</dbReference>
<organism evidence="3 4">
    <name type="scientific">Drechmeria coniospora</name>
    <name type="common">Nematophagous fungus</name>
    <name type="synonym">Meria coniospora</name>
    <dbReference type="NCBI Taxonomy" id="98403"/>
    <lineage>
        <taxon>Eukaryota</taxon>
        <taxon>Fungi</taxon>
        <taxon>Dikarya</taxon>
        <taxon>Ascomycota</taxon>
        <taxon>Pezizomycotina</taxon>
        <taxon>Sordariomycetes</taxon>
        <taxon>Hypocreomycetidae</taxon>
        <taxon>Hypocreales</taxon>
        <taxon>Ophiocordycipitaceae</taxon>
        <taxon>Drechmeria</taxon>
    </lineage>
</organism>
<gene>
    <name evidence="3" type="ORF">DCS_00194</name>
</gene>
<dbReference type="AlphaFoldDB" id="A0A151GPN3"/>
<feature type="region of interest" description="Disordered" evidence="1">
    <location>
        <begin position="173"/>
        <end position="203"/>
    </location>
</feature>
<dbReference type="PROSITE" id="PS50174">
    <property type="entry name" value="G_PATCH"/>
    <property type="match status" value="1"/>
</dbReference>
<dbReference type="GeneID" id="63712837"/>